<dbReference type="GO" id="GO:0009793">
    <property type="term" value="P:embryo development ending in seed dormancy"/>
    <property type="evidence" value="ECO:0007669"/>
    <property type="project" value="InterPro"/>
</dbReference>
<evidence type="ECO:0000313" key="3">
    <source>
        <dbReference type="EMBL" id="KAF5196741.1"/>
    </source>
</evidence>
<feature type="region of interest" description="Disordered" evidence="2">
    <location>
        <begin position="1"/>
        <end position="47"/>
    </location>
</feature>
<reference evidence="3 4" key="1">
    <citation type="submission" date="2020-06" db="EMBL/GenBank/DDBJ databases">
        <title>Transcriptomic and genomic resources for Thalictrum thalictroides and T. hernandezii: Facilitating candidate gene discovery in an emerging model plant lineage.</title>
        <authorList>
            <person name="Arias T."/>
            <person name="Riano-Pachon D.M."/>
            <person name="Di Stilio V.S."/>
        </authorList>
    </citation>
    <scope>NUCLEOTIDE SEQUENCE [LARGE SCALE GENOMIC DNA]</scope>
    <source>
        <strain evidence="4">cv. WT478/WT964</strain>
        <tissue evidence="3">Leaves</tissue>
    </source>
</reference>
<sequence length="112" mass="12189">MHTVKEKVKNKASAANEKATVAKAHVAEKAEKATARSKGERQLAEEHRKMEEAGAKMDLHGEKAEHKAEKLNAKRNPLHHTTGTHGHHTTATTGVHNPLTGTHGHHGHGHHI</sequence>
<dbReference type="PANTHER" id="PTHR33493:SF6">
    <property type="entry name" value="LATE EMBRYOGENESIS ABUNDANT PROTEIN 6"/>
    <property type="match status" value="1"/>
</dbReference>
<dbReference type="AlphaFoldDB" id="A0A7J6WHB2"/>
<accession>A0A7J6WHB2</accession>
<comment type="caution">
    <text evidence="3">The sequence shown here is derived from an EMBL/GenBank/DDBJ whole genome shotgun (WGS) entry which is preliminary data.</text>
</comment>
<gene>
    <name evidence="3" type="ORF">FRX31_013674</name>
</gene>
<dbReference type="PANTHER" id="PTHR33493">
    <property type="entry name" value="LATE EMBRYOGENESIS ABUNDANT PROTEIN 6-RELATED"/>
    <property type="match status" value="1"/>
</dbReference>
<feature type="compositionally biased region" description="Basic residues" evidence="2">
    <location>
        <begin position="103"/>
        <end position="112"/>
    </location>
</feature>
<feature type="compositionally biased region" description="Basic and acidic residues" evidence="2">
    <location>
        <begin position="25"/>
        <end position="47"/>
    </location>
</feature>
<organism evidence="3 4">
    <name type="scientific">Thalictrum thalictroides</name>
    <name type="common">Rue-anemone</name>
    <name type="synonym">Anemone thalictroides</name>
    <dbReference type="NCBI Taxonomy" id="46969"/>
    <lineage>
        <taxon>Eukaryota</taxon>
        <taxon>Viridiplantae</taxon>
        <taxon>Streptophyta</taxon>
        <taxon>Embryophyta</taxon>
        <taxon>Tracheophyta</taxon>
        <taxon>Spermatophyta</taxon>
        <taxon>Magnoliopsida</taxon>
        <taxon>Ranunculales</taxon>
        <taxon>Ranunculaceae</taxon>
        <taxon>Thalictroideae</taxon>
        <taxon>Thalictrum</taxon>
    </lineage>
</organism>
<dbReference type="OrthoDB" id="695393at2759"/>
<comment type="similarity">
    <text evidence="1">Belongs to the LEA type 1 family.</text>
</comment>
<evidence type="ECO:0000313" key="4">
    <source>
        <dbReference type="Proteomes" id="UP000554482"/>
    </source>
</evidence>
<feature type="compositionally biased region" description="Low complexity" evidence="2">
    <location>
        <begin position="79"/>
        <end position="94"/>
    </location>
</feature>
<name>A0A7J6WHB2_THATH</name>
<feature type="region of interest" description="Disordered" evidence="2">
    <location>
        <begin position="73"/>
        <end position="112"/>
    </location>
</feature>
<evidence type="ECO:0000256" key="1">
    <source>
        <dbReference type="ARBA" id="ARBA00010975"/>
    </source>
</evidence>
<dbReference type="Proteomes" id="UP000554482">
    <property type="component" value="Unassembled WGS sequence"/>
</dbReference>
<protein>
    <submittedName>
        <fullName evidence="3">Late embryogenesis abundant protein, group 1 protein</fullName>
    </submittedName>
</protein>
<evidence type="ECO:0000256" key="2">
    <source>
        <dbReference type="SAM" id="MobiDB-lite"/>
    </source>
</evidence>
<proteinExistence type="inferred from homology"/>
<keyword evidence="4" id="KW-1185">Reference proteome</keyword>
<dbReference type="EMBL" id="JABWDY010015575">
    <property type="protein sequence ID" value="KAF5196741.1"/>
    <property type="molecule type" value="Genomic_DNA"/>
</dbReference>
<dbReference type="Pfam" id="PF03760">
    <property type="entry name" value="LEA_1"/>
    <property type="match status" value="1"/>
</dbReference>
<dbReference type="InterPro" id="IPR005513">
    <property type="entry name" value="LEA_1"/>
</dbReference>